<sequence length="77" mass="8609">MKKFVAELITSMLDNIIIDVIITLLPIDYVFFTMISVILLVFFILCFAKRPLATKISVQAPPNVTVIVLVTPQAQTN</sequence>
<accession>A0A255XYL2</accession>
<dbReference type="EMBL" id="NOXS01000017">
    <property type="protein sequence ID" value="OYQ22012.1"/>
    <property type="molecule type" value="Genomic_DNA"/>
</dbReference>
<evidence type="ECO:0000313" key="2">
    <source>
        <dbReference type="EMBL" id="OYQ22012.1"/>
    </source>
</evidence>
<dbReference type="Proteomes" id="UP000216361">
    <property type="component" value="Unassembled WGS sequence"/>
</dbReference>
<organism evidence="2 3">
    <name type="scientific">Elstera cyanobacteriorum</name>
    <dbReference type="NCBI Taxonomy" id="2022747"/>
    <lineage>
        <taxon>Bacteria</taxon>
        <taxon>Pseudomonadati</taxon>
        <taxon>Pseudomonadota</taxon>
        <taxon>Alphaproteobacteria</taxon>
        <taxon>Rhodospirillales</taxon>
        <taxon>Rhodospirillaceae</taxon>
        <taxon>Elstera</taxon>
    </lineage>
</organism>
<gene>
    <name evidence="2" type="ORF">CHR90_00820</name>
</gene>
<keyword evidence="1" id="KW-0472">Membrane</keyword>
<evidence type="ECO:0000256" key="1">
    <source>
        <dbReference type="SAM" id="Phobius"/>
    </source>
</evidence>
<keyword evidence="1" id="KW-1133">Transmembrane helix</keyword>
<protein>
    <submittedName>
        <fullName evidence="2">Uncharacterized protein</fullName>
    </submittedName>
</protein>
<proteinExistence type="predicted"/>
<feature type="transmembrane region" description="Helical" evidence="1">
    <location>
        <begin position="29"/>
        <end position="48"/>
    </location>
</feature>
<dbReference type="AlphaFoldDB" id="A0A255XYL2"/>
<keyword evidence="3" id="KW-1185">Reference proteome</keyword>
<reference evidence="2 3" key="1">
    <citation type="submission" date="2017-07" db="EMBL/GenBank/DDBJ databases">
        <title>Elstera cyanobacteriorum sp. nov., a novel bacterium isolated from cyanobacterial aggregates in a eutrophic lake.</title>
        <authorList>
            <person name="Cai H."/>
        </authorList>
    </citation>
    <scope>NUCLEOTIDE SEQUENCE [LARGE SCALE GENOMIC DNA]</scope>
    <source>
        <strain evidence="2 3">TH019</strain>
    </source>
</reference>
<keyword evidence="1" id="KW-0812">Transmembrane</keyword>
<evidence type="ECO:0000313" key="3">
    <source>
        <dbReference type="Proteomes" id="UP000216361"/>
    </source>
</evidence>
<comment type="caution">
    <text evidence="2">The sequence shown here is derived from an EMBL/GenBank/DDBJ whole genome shotgun (WGS) entry which is preliminary data.</text>
</comment>
<name>A0A255XYL2_9PROT</name>